<keyword evidence="1" id="KW-0472">Membrane</keyword>
<organism evidence="2 3">
    <name type="scientific">Chryseobacterium culicis</name>
    <dbReference type="NCBI Taxonomy" id="680127"/>
    <lineage>
        <taxon>Bacteria</taxon>
        <taxon>Pseudomonadati</taxon>
        <taxon>Bacteroidota</taxon>
        <taxon>Flavobacteriia</taxon>
        <taxon>Flavobacteriales</taxon>
        <taxon>Weeksellaceae</taxon>
        <taxon>Chryseobacterium group</taxon>
        <taxon>Chryseobacterium</taxon>
    </lineage>
</organism>
<dbReference type="Proteomes" id="UP000198561">
    <property type="component" value="Unassembled WGS sequence"/>
</dbReference>
<dbReference type="AlphaFoldDB" id="A0A1H6IA87"/>
<keyword evidence="1" id="KW-1133">Transmembrane helix</keyword>
<name>A0A1H6IA87_CHRCI</name>
<keyword evidence="1" id="KW-0812">Transmembrane</keyword>
<evidence type="ECO:0000313" key="2">
    <source>
        <dbReference type="EMBL" id="SEH46136.1"/>
    </source>
</evidence>
<proteinExistence type="predicted"/>
<evidence type="ECO:0000256" key="1">
    <source>
        <dbReference type="SAM" id="Phobius"/>
    </source>
</evidence>
<protein>
    <submittedName>
        <fullName evidence="2">Uncharacterized protein</fullName>
    </submittedName>
</protein>
<gene>
    <name evidence="2" type="ORF">SAMN05421593_4359</name>
</gene>
<evidence type="ECO:0000313" key="3">
    <source>
        <dbReference type="Proteomes" id="UP000198561"/>
    </source>
</evidence>
<feature type="transmembrane region" description="Helical" evidence="1">
    <location>
        <begin position="36"/>
        <end position="54"/>
    </location>
</feature>
<accession>A0A1H6IA87</accession>
<dbReference type="EMBL" id="FNWQ01000008">
    <property type="protein sequence ID" value="SEH46136.1"/>
    <property type="molecule type" value="Genomic_DNA"/>
</dbReference>
<sequence>MSVSTVITYTIADSLHPPVTEDGQRYMPTGNIVKSLLLNFVLGAFVFILTVKILRKK</sequence>
<reference evidence="2 3" key="1">
    <citation type="submission" date="2016-10" db="EMBL/GenBank/DDBJ databases">
        <authorList>
            <person name="de Groot N.N."/>
        </authorList>
    </citation>
    <scope>NUCLEOTIDE SEQUENCE [LARGE SCALE GENOMIC DNA]</scope>
    <source>
        <strain evidence="2 3">DSM 23031</strain>
    </source>
</reference>